<feature type="compositionally biased region" description="Basic and acidic residues" evidence="2">
    <location>
        <begin position="1445"/>
        <end position="1454"/>
    </location>
</feature>
<reference evidence="3" key="1">
    <citation type="submission" date="2013-10" db="EMBL/GenBank/DDBJ databases">
        <title>Genomic analysis of the causative agents of coccidiosis in chickens.</title>
        <authorList>
            <person name="Reid A.J."/>
            <person name="Blake D."/>
            <person name="Billington K."/>
            <person name="Browne H."/>
            <person name="Dunn M."/>
            <person name="Hung S."/>
            <person name="Kawahara F."/>
            <person name="Miranda-Saavedra D."/>
            <person name="Mourier T."/>
            <person name="Nagra H."/>
            <person name="Otto T.D."/>
            <person name="Rawlings N."/>
            <person name="Sanchez A."/>
            <person name="Sanders M."/>
            <person name="Subramaniam C."/>
            <person name="Tay Y."/>
            <person name="Dear P."/>
            <person name="Doerig C."/>
            <person name="Gruber A."/>
            <person name="Parkinson J."/>
            <person name="Shirley M."/>
            <person name="Wan K.L."/>
            <person name="Berriman M."/>
            <person name="Tomley F."/>
            <person name="Pain A."/>
        </authorList>
    </citation>
    <scope>NUCLEOTIDE SEQUENCE [LARGE SCALE GENOMIC DNA]</scope>
    <source>
        <strain evidence="3">Houghton</strain>
    </source>
</reference>
<reference evidence="3" key="2">
    <citation type="submission" date="2013-10" db="EMBL/GenBank/DDBJ databases">
        <authorList>
            <person name="Aslett M."/>
        </authorList>
    </citation>
    <scope>NUCLEOTIDE SEQUENCE [LARGE SCALE GENOMIC DNA]</scope>
    <source>
        <strain evidence="3">Houghton</strain>
    </source>
</reference>
<organism evidence="3 4">
    <name type="scientific">Eimeria tenella</name>
    <name type="common">Coccidian parasite</name>
    <dbReference type="NCBI Taxonomy" id="5802"/>
    <lineage>
        <taxon>Eukaryota</taxon>
        <taxon>Sar</taxon>
        <taxon>Alveolata</taxon>
        <taxon>Apicomplexa</taxon>
        <taxon>Conoidasida</taxon>
        <taxon>Coccidia</taxon>
        <taxon>Eucoccidiorida</taxon>
        <taxon>Eimeriorina</taxon>
        <taxon>Eimeriidae</taxon>
        <taxon>Eimeria</taxon>
    </lineage>
</organism>
<dbReference type="InterPro" id="IPR013783">
    <property type="entry name" value="Ig-like_fold"/>
</dbReference>
<evidence type="ECO:0000256" key="2">
    <source>
        <dbReference type="SAM" id="MobiDB-lite"/>
    </source>
</evidence>
<dbReference type="VEuPathDB" id="ToxoDB:ETH2_1587000"/>
<dbReference type="OrthoDB" id="348811at2759"/>
<dbReference type="GeneID" id="25252002"/>
<proteinExistence type="predicted"/>
<evidence type="ECO:0000256" key="1">
    <source>
        <dbReference type="SAM" id="Coils"/>
    </source>
</evidence>
<dbReference type="RefSeq" id="XP_013233265.1">
    <property type="nucleotide sequence ID" value="XM_013377811.1"/>
</dbReference>
<sequence length="1936" mass="206390">MRGKFRVTAANGQPAAIPRALFVAENACAVRQQHLAIQQHLAAWRLQHKERKQQLEQERKDFVVVGLSGQLVIYPSYVLLPPGAQGIFLLTLRASHPKVLDTFILVETLEDSQPVAVSLKAKISLPHLRLSTHTVNLPPLFLLRPLLLKQQLTVYNDGDIPIKICWNSPKQVADTASQQLVQQQGEEQQVAERTVPPTATPAARGPCGLLVTVSPAECIVGSRSFVSLDISCLGILASPCLVVKAYCQGAGLMLPLQVTFAAACSGASITYALFTEQQLKAAASLLQQKRLPQEGLKVSAQHQNAFSALLQKGTVEERQHEQDVCLPGQEASVSSRSRASSVASPRTEDENEMQQRPKGVAATLKAAGIGTWGVLKQQWNSAPHGSQGAPEVELPALTVGEENSFLYLLAINDSPIKTTIRLDALTSAHQQQQTHQQEPVMRQQRIRHPSYCEDGRPVGALMCPDCTSSSSKVYNEVGSSSSREILSSWLAQTDACFTSCTNSSNHSSSSSSATNHNNNSGTKGRNGGVLDSDYLSAEALLVQAASFAAPSEMQHSFLGSLHADRPSFKTAAGVRALQITAARRRRQQLLRATDEGLVIIPHPESSCVLQQQQAALLALEMLASLPANFDAALRLSLEPSLPSSQQLQQHQQVVQHQAVTLIPLKVPVRGPLLQIPSPQQCLRFRDCMPPLMTAQIALQQPSMVEKGQKQLQQKQHSNFTSYRTKTKLMLLKMPAKDPQVAEPAAAVADTQQKQQQQCQQGDKEQRITFRIENSSSKWLHVNWILFDIGLWEMQQKLERQLQQAATLREAAIEALRQRVVGTACEAAAAAEAAVGAAAAATSVAAPTAVAPSRKPQRSQPAKTPDLAVLAAEAAAAAAVAAEEASMRATEAAAAAAEFGILKTNVGWKALGEAATPANVSAAAADGDVIAKELLPNTTLELESSRRHPSLYASPDPLAQTDRQTVAGEAAAPAVVSKAAIIPQEGPGGILQGPSLEKGAGRDGPVDLVSTDALAPSSAVPGSAQETLPTSSEEKPTGDEAAAAAWADRYTELLPPHYCLVSDMMPLLPENRAVAAAVEVLRSQKTAALAAPQRDLQSTAEEQAGQVDEATILAYGDAEAKPTGLTAHAAGEGTIKAVTSTQGSATASMLHSCDYSWSARGTRCSTELPQPSFNADGMLRCPAMTSTKPTASGEAAAVAEVAEPAMGGVAFCHKGIAMPRMEPSEFVLAPYGTIEVSLCCGALQTSPGYHRLRAVGVAAPISMEAAQTGKIATTAAARDAYPVEGKATMACNSSGRKHPKMGKTQSKQSAAAPESKKSDTVCRRQQLQKRFLSCTGVNPSSCPVTQPPNRPLRSLFNDTFEAVYQSQTAGIPAETPEAFDAAAGPADAAPSGDAHGSGACLIVPTVLAATPLIVDFTIQTRLPSLRMTFGAENPTEPMKPTVAEPGAEKKTKEDTTGPRALWFASEEAAAPGSEHVDSAGWPVTAVPILKEVILQPASHCHSVTCSVSIKGRSFKLVNAELQQQPQEQKERIQHTGHQRQQKLAAPAQEQMTFTVQRHQQLRLVVEFSPPTCEAMAKGDACCSGQLLISYPMAQPSGGTSKNSMVRRLLLLIQKLQQQQIKPQLEALEEHPLFQALLGGVLRVLWPEGDPLALLLLGFSALQEQHKRGLQGTGQSSLLLQYQKLLQRLDAVLPKVSAAAACALVAEENSCEPFDGSAAAAPASSTAAAQVSNSTQVVSLVGLSRQAFLLLWAPPEMQGTAGERGWCPYCDPQRPLVIDFQTIHVESRRRPSKMLQVRAVSATAVDWRVILCGNSNSGNSITKRSSNESEDVGSIGTATQQLGLAGENVKAERAFQFSPSQGTLQSMKFGGRKAENSTASIWIRFIPTHVGQYACLYKLTAGTAAPQYFELRGAASTDEEFDVSANLGHLEPPHLTST</sequence>
<dbReference type="Gene3D" id="2.60.40.10">
    <property type="entry name" value="Immunoglobulins"/>
    <property type="match status" value="1"/>
</dbReference>
<keyword evidence="4" id="KW-1185">Reference proteome</keyword>
<feature type="compositionally biased region" description="Low complexity" evidence="2">
    <location>
        <begin position="331"/>
        <end position="344"/>
    </location>
</feature>
<feature type="region of interest" description="Disordered" evidence="2">
    <location>
        <begin position="1524"/>
        <end position="1546"/>
    </location>
</feature>
<feature type="region of interest" description="Disordered" evidence="2">
    <location>
        <begin position="504"/>
        <end position="526"/>
    </location>
</feature>
<feature type="region of interest" description="Disordered" evidence="2">
    <location>
        <begin position="1289"/>
        <end position="1319"/>
    </location>
</feature>
<accession>U6L433</accession>
<protein>
    <submittedName>
        <fullName evidence="3">Uncharacterized protein</fullName>
    </submittedName>
</protein>
<evidence type="ECO:0000313" key="4">
    <source>
        <dbReference type="Proteomes" id="UP000030747"/>
    </source>
</evidence>
<feature type="region of interest" description="Disordered" evidence="2">
    <location>
        <begin position="985"/>
        <end position="1039"/>
    </location>
</feature>
<evidence type="ECO:0000313" key="3">
    <source>
        <dbReference type="EMBL" id="CDJ42515.1"/>
    </source>
</evidence>
<dbReference type="EMBL" id="HG675722">
    <property type="protein sequence ID" value="CDJ42515.1"/>
    <property type="molecule type" value="Genomic_DNA"/>
</dbReference>
<keyword evidence="1" id="KW-0175">Coiled coil</keyword>
<name>U6L433_EIMTE</name>
<dbReference type="VEuPathDB" id="ToxoDB:ETH_00014225"/>
<gene>
    <name evidence="3" type="ORF">ETH_00014225</name>
</gene>
<feature type="coiled-coil region" evidence="1">
    <location>
        <begin position="790"/>
        <end position="817"/>
    </location>
</feature>
<dbReference type="Proteomes" id="UP000030747">
    <property type="component" value="Unassembled WGS sequence"/>
</dbReference>
<feature type="region of interest" description="Disordered" evidence="2">
    <location>
        <begin position="1428"/>
        <end position="1454"/>
    </location>
</feature>
<feature type="region of interest" description="Disordered" evidence="2">
    <location>
        <begin position="320"/>
        <end position="357"/>
    </location>
</feature>
<feature type="compositionally biased region" description="Low complexity" evidence="2">
    <location>
        <begin position="504"/>
        <end position="520"/>
    </location>
</feature>